<evidence type="ECO:0000259" key="1">
    <source>
        <dbReference type="Pfam" id="PF07883"/>
    </source>
</evidence>
<dbReference type="InterPro" id="IPR014710">
    <property type="entry name" value="RmlC-like_jellyroll"/>
</dbReference>
<gene>
    <name evidence="2" type="ORF">B0T11DRAFT_275968</name>
</gene>
<dbReference type="CDD" id="cd02208">
    <property type="entry name" value="cupin_RmlC-like"/>
    <property type="match status" value="1"/>
</dbReference>
<dbReference type="SUPFAM" id="SSF51182">
    <property type="entry name" value="RmlC-like cupins"/>
    <property type="match status" value="1"/>
</dbReference>
<name>A0A8K0X6N7_9PEZI</name>
<sequence>MLGIFPPLAFLRPSDPPRTPTWHQSTVTLQDTHERQFSISFGLPTQRTEMFGTQTFPLKQAEHGFESSFYMPPPHYHLLQDEYFHVESGEGIWHLWGGKTVRLKKGDDIVVPQGKWHTFDIAPESKEPLCVSYRYDAEMVEMEERFFRNVLPYFSDCRKAGRSPSVFQLMVFSMYNWMPIAVASVGPEWFNLVLNTVLMVVIGCVGQFLLGYNPSYPEYYNEKIARETRRDD</sequence>
<dbReference type="OrthoDB" id="9976870at2759"/>
<evidence type="ECO:0000313" key="3">
    <source>
        <dbReference type="Proteomes" id="UP000813385"/>
    </source>
</evidence>
<organism evidence="2 3">
    <name type="scientific">Plectosphaerella cucumerina</name>
    <dbReference type="NCBI Taxonomy" id="40658"/>
    <lineage>
        <taxon>Eukaryota</taxon>
        <taxon>Fungi</taxon>
        <taxon>Dikarya</taxon>
        <taxon>Ascomycota</taxon>
        <taxon>Pezizomycotina</taxon>
        <taxon>Sordariomycetes</taxon>
        <taxon>Hypocreomycetidae</taxon>
        <taxon>Glomerellales</taxon>
        <taxon>Plectosphaerellaceae</taxon>
        <taxon>Plectosphaerella</taxon>
    </lineage>
</organism>
<protein>
    <recommendedName>
        <fullName evidence="1">Cupin type-2 domain-containing protein</fullName>
    </recommendedName>
</protein>
<dbReference type="EMBL" id="JAGPXD010000002">
    <property type="protein sequence ID" value="KAH7367769.1"/>
    <property type="molecule type" value="Genomic_DNA"/>
</dbReference>
<proteinExistence type="predicted"/>
<dbReference type="Gene3D" id="2.60.120.10">
    <property type="entry name" value="Jelly Rolls"/>
    <property type="match status" value="1"/>
</dbReference>
<keyword evidence="3" id="KW-1185">Reference proteome</keyword>
<comment type="caution">
    <text evidence="2">The sequence shown here is derived from an EMBL/GenBank/DDBJ whole genome shotgun (WGS) entry which is preliminary data.</text>
</comment>
<feature type="domain" description="Cupin type-2" evidence="1">
    <location>
        <begin position="72"/>
        <end position="126"/>
    </location>
</feature>
<dbReference type="Pfam" id="PF07883">
    <property type="entry name" value="Cupin_2"/>
    <property type="match status" value="1"/>
</dbReference>
<evidence type="ECO:0000313" key="2">
    <source>
        <dbReference type="EMBL" id="KAH7367769.1"/>
    </source>
</evidence>
<reference evidence="2" key="1">
    <citation type="journal article" date="2021" name="Nat. Commun.">
        <title>Genetic determinants of endophytism in the Arabidopsis root mycobiome.</title>
        <authorList>
            <person name="Mesny F."/>
            <person name="Miyauchi S."/>
            <person name="Thiergart T."/>
            <person name="Pickel B."/>
            <person name="Atanasova L."/>
            <person name="Karlsson M."/>
            <person name="Huettel B."/>
            <person name="Barry K.W."/>
            <person name="Haridas S."/>
            <person name="Chen C."/>
            <person name="Bauer D."/>
            <person name="Andreopoulos W."/>
            <person name="Pangilinan J."/>
            <person name="LaButti K."/>
            <person name="Riley R."/>
            <person name="Lipzen A."/>
            <person name="Clum A."/>
            <person name="Drula E."/>
            <person name="Henrissat B."/>
            <person name="Kohler A."/>
            <person name="Grigoriev I.V."/>
            <person name="Martin F.M."/>
            <person name="Hacquard S."/>
        </authorList>
    </citation>
    <scope>NUCLEOTIDE SEQUENCE</scope>
    <source>
        <strain evidence="2">MPI-CAGE-AT-0016</strain>
    </source>
</reference>
<accession>A0A8K0X6N7</accession>
<dbReference type="Proteomes" id="UP000813385">
    <property type="component" value="Unassembled WGS sequence"/>
</dbReference>
<dbReference type="AlphaFoldDB" id="A0A8K0X6N7"/>
<dbReference type="InterPro" id="IPR013096">
    <property type="entry name" value="Cupin_2"/>
</dbReference>
<dbReference type="InterPro" id="IPR011051">
    <property type="entry name" value="RmlC_Cupin_sf"/>
</dbReference>